<dbReference type="NCBIfam" id="NF038125">
    <property type="entry name" value="PEP_CTERM_THxN"/>
    <property type="match status" value="1"/>
</dbReference>
<proteinExistence type="predicted"/>
<accession>A0ABU3A0U7</accession>
<keyword evidence="2" id="KW-1133">Transmembrane helix</keyword>
<keyword evidence="3" id="KW-0732">Signal</keyword>
<dbReference type="Proteomes" id="UP001266357">
    <property type="component" value="Unassembled WGS sequence"/>
</dbReference>
<evidence type="ECO:0000259" key="4">
    <source>
        <dbReference type="Pfam" id="PF07589"/>
    </source>
</evidence>
<dbReference type="InterPro" id="IPR013424">
    <property type="entry name" value="Ice-binding_C"/>
</dbReference>
<reference evidence="5 6" key="1">
    <citation type="submission" date="2023-09" db="EMBL/GenBank/DDBJ databases">
        <authorList>
            <person name="Rey-Velasco X."/>
        </authorList>
    </citation>
    <scope>NUCLEOTIDE SEQUENCE [LARGE SCALE GENOMIC DNA]</scope>
    <source>
        <strain evidence="5 6">W431</strain>
    </source>
</reference>
<comment type="caution">
    <text evidence="5">The sequence shown here is derived from an EMBL/GenBank/DDBJ whole genome shotgun (WGS) entry which is preliminary data.</text>
</comment>
<evidence type="ECO:0000256" key="3">
    <source>
        <dbReference type="SAM" id="SignalP"/>
    </source>
</evidence>
<dbReference type="Pfam" id="PF07589">
    <property type="entry name" value="PEP-CTERM"/>
    <property type="match status" value="1"/>
</dbReference>
<feature type="chain" id="PRO_5045450478" evidence="3">
    <location>
        <begin position="23"/>
        <end position="336"/>
    </location>
</feature>
<evidence type="ECO:0000313" key="6">
    <source>
        <dbReference type="Proteomes" id="UP001266357"/>
    </source>
</evidence>
<feature type="domain" description="Ice-binding protein C-terminal" evidence="4">
    <location>
        <begin position="309"/>
        <end position="333"/>
    </location>
</feature>
<evidence type="ECO:0000256" key="2">
    <source>
        <dbReference type="SAM" id="Phobius"/>
    </source>
</evidence>
<feature type="region of interest" description="Disordered" evidence="1">
    <location>
        <begin position="77"/>
        <end position="105"/>
    </location>
</feature>
<keyword evidence="2" id="KW-0812">Transmembrane</keyword>
<dbReference type="RefSeq" id="WP_311580708.1">
    <property type="nucleotide sequence ID" value="NZ_JAVRIF010000004.1"/>
</dbReference>
<feature type="transmembrane region" description="Helical" evidence="2">
    <location>
        <begin position="313"/>
        <end position="330"/>
    </location>
</feature>
<dbReference type="EMBL" id="JAVRIF010000004">
    <property type="protein sequence ID" value="MDT0603799.1"/>
    <property type="molecule type" value="Genomic_DNA"/>
</dbReference>
<name>A0ABU3A0U7_9GAMM</name>
<sequence>MKTKLKVCATILAATLSASATAGIVTEWTYDNQAGFKNWNGTTNNVYASDDVAATGDSAGIYDNILDTDIDGDVDGDDSSLPTNLTWGTPAAGSGSGDPQSSLDINSPINDTISTNDWNWADGTGITHENWVIVGDALTDAFVLDGLTLTPTDWEGKGNDAAADALLTDNAPYFAPQLQFGINFFETPNGGTYNAGTGGFDCPNGEVRDQGDNINGCGDIFEITGLENLPLQPIVGNDFIEFTVPFVLMANGLPIDGWGDTTYYITTRLSGLTTLSNDYQCSNNQPTCFGFVTVEEQQNNLLAQLKVRTVPEPATIAIFGLGLLATGLVGRRRRNI</sequence>
<keyword evidence="2" id="KW-0472">Membrane</keyword>
<protein>
    <submittedName>
        <fullName evidence="5">THxN family PEP-CTERM protein</fullName>
    </submittedName>
</protein>
<evidence type="ECO:0000313" key="5">
    <source>
        <dbReference type="EMBL" id="MDT0603799.1"/>
    </source>
</evidence>
<keyword evidence="6" id="KW-1185">Reference proteome</keyword>
<gene>
    <name evidence="5" type="ORF">RM573_09350</name>
</gene>
<evidence type="ECO:0000256" key="1">
    <source>
        <dbReference type="SAM" id="MobiDB-lite"/>
    </source>
</evidence>
<feature type="signal peptide" evidence="3">
    <location>
        <begin position="1"/>
        <end position="22"/>
    </location>
</feature>
<organism evidence="5 6">
    <name type="scientific">Thalassotalea castellviae</name>
    <dbReference type="NCBI Taxonomy" id="3075612"/>
    <lineage>
        <taxon>Bacteria</taxon>
        <taxon>Pseudomonadati</taxon>
        <taxon>Pseudomonadota</taxon>
        <taxon>Gammaproteobacteria</taxon>
        <taxon>Alteromonadales</taxon>
        <taxon>Colwelliaceae</taxon>
        <taxon>Thalassotalea</taxon>
    </lineage>
</organism>
<dbReference type="NCBIfam" id="TIGR02595">
    <property type="entry name" value="PEP_CTERM"/>
    <property type="match status" value="1"/>
</dbReference>